<organism evidence="2 3">
    <name type="scientific">Eubacterium ruminantium</name>
    <dbReference type="NCBI Taxonomy" id="42322"/>
    <lineage>
        <taxon>Bacteria</taxon>
        <taxon>Bacillati</taxon>
        <taxon>Bacillota</taxon>
        <taxon>Clostridia</taxon>
        <taxon>Eubacteriales</taxon>
        <taxon>Eubacteriaceae</taxon>
        <taxon>Eubacterium</taxon>
    </lineage>
</organism>
<dbReference type="PANTHER" id="PTHR37291:SF1">
    <property type="entry name" value="TYPE IV METHYL-DIRECTED RESTRICTION ENZYME ECOKMCRB SUBUNIT"/>
    <property type="match status" value="1"/>
</dbReference>
<dbReference type="SUPFAM" id="SSF52540">
    <property type="entry name" value="P-loop containing nucleoside triphosphate hydrolases"/>
    <property type="match status" value="1"/>
</dbReference>
<protein>
    <submittedName>
        <fullName evidence="2">AAA domain (Dynein-related subfamily)</fullName>
    </submittedName>
</protein>
<dbReference type="GO" id="GO:0005524">
    <property type="term" value="F:ATP binding"/>
    <property type="evidence" value="ECO:0007669"/>
    <property type="project" value="InterPro"/>
</dbReference>
<dbReference type="Gene3D" id="3.40.50.300">
    <property type="entry name" value="P-loop containing nucleotide triphosphate hydrolases"/>
    <property type="match status" value="1"/>
</dbReference>
<dbReference type="GO" id="GO:0016887">
    <property type="term" value="F:ATP hydrolysis activity"/>
    <property type="evidence" value="ECO:0007669"/>
    <property type="project" value="InterPro"/>
</dbReference>
<dbReference type="Proteomes" id="UP000189857">
    <property type="component" value="Unassembled WGS sequence"/>
</dbReference>
<reference evidence="2 3" key="1">
    <citation type="submission" date="2017-02" db="EMBL/GenBank/DDBJ databases">
        <authorList>
            <person name="Peterson S.W."/>
        </authorList>
    </citation>
    <scope>NUCLEOTIDE SEQUENCE [LARGE SCALE GENOMIC DNA]</scope>
    <source>
        <strain evidence="2 3">ATCC 17233</strain>
    </source>
</reference>
<proteinExistence type="predicted"/>
<feature type="domain" description="ATPase dynein-related AAA" evidence="1">
    <location>
        <begin position="304"/>
        <end position="479"/>
    </location>
</feature>
<evidence type="ECO:0000259" key="1">
    <source>
        <dbReference type="Pfam" id="PF07728"/>
    </source>
</evidence>
<sequence>MSRPSNIPVYPEMDLKLGIKSSIPKVKQTIALALLLFESEGRKDAVAYSTEVGSATVCETAVEARLKAMLNPIYTTYGESDTSFMYAVNDNYLFKAQIEHLQVLFELIYRIGQVFFIDTTKSFSAERTGGVRYAKRLKYSANADLLSPLFDGSDAVKYKETLVNWLGLDSVPEDVKAAEGICRIMTVISETAIFKLVDGSADVFFNQNEIYKAIQNNPGVAIDISGDSEPKGALRIIKNALDEDINPVLSYNGGNVTSRVGAAVLAAYQSRVNTLLGLSSTKLPKKKTGVLVRNTNILPGIDRNLIFFGAPGTGKSYQLNDKVNSMIANDDQMERVTFHPDYSYAQFVGTYKPVSESDGQINYRFVPGPFARILVAALKSARDLQSNALPYFLVIEEINRSKVAAVFGDIFQLLDRKADNSSEYNIQASEDLRKYLSSELGGEPDEYASIFIPDNMFIWATMNSADQGVFPMDTAFKRRWNFQYIGIDDEEITEESSGTNIEHIKLIFTCGTDDIRWNVLRRAINMKLSSEDINAHEDKLMGPFFIKCEGFTLDAANKVDPSENDKFLSVFNEKVLMYLFEDVARTRRPELFSGIVDKCSRFSQVKEAFLSDGLRIFGDDFKTKYYDVQETEYDTKKTRLGV</sequence>
<gene>
    <name evidence="2" type="ORF">SAMN02745110_00530</name>
</gene>
<dbReference type="InterPro" id="IPR027417">
    <property type="entry name" value="P-loop_NTPase"/>
</dbReference>
<keyword evidence="3" id="KW-1185">Reference proteome</keyword>
<evidence type="ECO:0000313" key="3">
    <source>
        <dbReference type="Proteomes" id="UP000189857"/>
    </source>
</evidence>
<accession>A0A1T4KR97</accession>
<dbReference type="InterPro" id="IPR052934">
    <property type="entry name" value="Methyl-DNA_Rec/Restrict_Enz"/>
</dbReference>
<dbReference type="InterPro" id="IPR011704">
    <property type="entry name" value="ATPase_dyneun-rel_AAA"/>
</dbReference>
<evidence type="ECO:0000313" key="2">
    <source>
        <dbReference type="EMBL" id="SJZ44932.1"/>
    </source>
</evidence>
<dbReference type="PANTHER" id="PTHR37291">
    <property type="entry name" value="5-METHYLCYTOSINE-SPECIFIC RESTRICTION ENZYME B"/>
    <property type="match status" value="1"/>
</dbReference>
<name>A0A1T4KR97_9FIRM</name>
<dbReference type="EMBL" id="FUXA01000004">
    <property type="protein sequence ID" value="SJZ44932.1"/>
    <property type="molecule type" value="Genomic_DNA"/>
</dbReference>
<dbReference type="Pfam" id="PF07728">
    <property type="entry name" value="AAA_5"/>
    <property type="match status" value="1"/>
</dbReference>
<dbReference type="OrthoDB" id="9781481at2"/>
<dbReference type="AlphaFoldDB" id="A0A1T4KR97"/>
<dbReference type="RefSeq" id="WP_078786193.1">
    <property type="nucleotide sequence ID" value="NZ_FMTO01000003.1"/>
</dbReference>